<protein>
    <recommendedName>
        <fullName evidence="5">HVA22-like protein</fullName>
    </recommendedName>
</protein>
<feature type="transmembrane region" description="Helical" evidence="2">
    <location>
        <begin position="269"/>
        <end position="289"/>
    </location>
</feature>
<comment type="caution">
    <text evidence="3">The sequence shown here is derived from an EMBL/GenBank/DDBJ whole genome shotgun (WGS) entry which is preliminary data.</text>
</comment>
<dbReference type="Proteomes" id="UP000823674">
    <property type="component" value="Chromosome A02"/>
</dbReference>
<keyword evidence="4" id="KW-1185">Reference proteome</keyword>
<evidence type="ECO:0000313" key="4">
    <source>
        <dbReference type="Proteomes" id="UP000823674"/>
    </source>
</evidence>
<evidence type="ECO:0000256" key="2">
    <source>
        <dbReference type="SAM" id="Phobius"/>
    </source>
</evidence>
<reference evidence="3 4" key="1">
    <citation type="submission" date="2021-03" db="EMBL/GenBank/DDBJ databases">
        <authorList>
            <person name="King G.J."/>
            <person name="Bancroft I."/>
            <person name="Baten A."/>
            <person name="Bloomfield J."/>
            <person name="Borpatragohain P."/>
            <person name="He Z."/>
            <person name="Irish N."/>
            <person name="Irwin J."/>
            <person name="Liu K."/>
            <person name="Mauleon R.P."/>
            <person name="Moore J."/>
            <person name="Morris R."/>
            <person name="Ostergaard L."/>
            <person name="Wang B."/>
            <person name="Wells R."/>
        </authorList>
    </citation>
    <scope>NUCLEOTIDE SEQUENCE [LARGE SCALE GENOMIC DNA]</scope>
    <source>
        <strain evidence="3">R-o-18</strain>
        <tissue evidence="3">Leaf</tissue>
    </source>
</reference>
<dbReference type="PANTHER" id="PTHR12300">
    <property type="entry name" value="HVA22-LIKE PROTEINS"/>
    <property type="match status" value="1"/>
</dbReference>
<keyword evidence="2" id="KW-0812">Transmembrane</keyword>
<proteinExistence type="predicted"/>
<gene>
    <name evidence="3" type="primary">A02g504290.1_BraROA</name>
    <name evidence="3" type="ORF">IGI04_006447</name>
</gene>
<dbReference type="PANTHER" id="PTHR12300:SF147">
    <property type="entry name" value="HVA22-LIKE PROTEIN"/>
    <property type="match status" value="1"/>
</dbReference>
<dbReference type="InterPro" id="IPR004345">
    <property type="entry name" value="TB2_DP1_HVA22"/>
</dbReference>
<feature type="region of interest" description="Disordered" evidence="1">
    <location>
        <begin position="361"/>
        <end position="411"/>
    </location>
</feature>
<evidence type="ECO:0000256" key="1">
    <source>
        <dbReference type="SAM" id="MobiDB-lite"/>
    </source>
</evidence>
<evidence type="ECO:0008006" key="5">
    <source>
        <dbReference type="Google" id="ProtNLM"/>
    </source>
</evidence>
<sequence>MIGSFLTRALIMVFGYAYPSYECFKTVERNKPEIQQLQFWCQYWILVAALTVLERVGDALVLWLPLYSEAKLAFFVYLWFPKTKGTTYVYNVFFKPYDSSRSAPGGLDPRLVALDWSISEAVGVWGDSESAFWCSDPDLSFAFVDLWCERRLRRVLLRRSCSGASRVVFRSVSCFVVEWGSKLSQDGDLASRFCQRLCLVLRGDDGGSAMSKRARWILWLCGRCISVVCACNRSLEVQDLSSMAALFSLSGIALSLFRRRHLQVRVARVFVSGAFSIALLAVLRLYGVVVTAQCAGADIHGLCLPLSQPFWPVSFWVRGPLDLPCAVVGLEFLMSDRVVSALEVARELFLVEPDHKEQIIGEAKITGEQSTPKPQSKEKKETTTPQLDDPALTVTEENKATHDEMKKKADS</sequence>
<organism evidence="3 4">
    <name type="scientific">Brassica rapa subsp. trilocularis</name>
    <dbReference type="NCBI Taxonomy" id="1813537"/>
    <lineage>
        <taxon>Eukaryota</taxon>
        <taxon>Viridiplantae</taxon>
        <taxon>Streptophyta</taxon>
        <taxon>Embryophyta</taxon>
        <taxon>Tracheophyta</taxon>
        <taxon>Spermatophyta</taxon>
        <taxon>Magnoliopsida</taxon>
        <taxon>eudicotyledons</taxon>
        <taxon>Gunneridae</taxon>
        <taxon>Pentapetalae</taxon>
        <taxon>rosids</taxon>
        <taxon>malvids</taxon>
        <taxon>Brassicales</taxon>
        <taxon>Brassicaceae</taxon>
        <taxon>Brassiceae</taxon>
        <taxon>Brassica</taxon>
    </lineage>
</organism>
<dbReference type="EMBL" id="JADBGQ010000002">
    <property type="protein sequence ID" value="KAG5410128.1"/>
    <property type="molecule type" value="Genomic_DNA"/>
</dbReference>
<name>A0ABQ7NHD5_BRACM</name>
<keyword evidence="2" id="KW-1133">Transmembrane helix</keyword>
<dbReference type="Pfam" id="PF03134">
    <property type="entry name" value="TB2_DP1_HVA22"/>
    <property type="match status" value="1"/>
</dbReference>
<evidence type="ECO:0000313" key="3">
    <source>
        <dbReference type="EMBL" id="KAG5410128.1"/>
    </source>
</evidence>
<feature type="compositionally biased region" description="Basic and acidic residues" evidence="1">
    <location>
        <begin position="396"/>
        <end position="411"/>
    </location>
</feature>
<keyword evidence="2" id="KW-0472">Membrane</keyword>
<accession>A0ABQ7NHD5</accession>